<dbReference type="EMBL" id="CAKKNE010000001">
    <property type="protein sequence ID" value="CAH0364464.1"/>
    <property type="molecule type" value="Genomic_DNA"/>
</dbReference>
<proteinExistence type="predicted"/>
<evidence type="ECO:0000256" key="1">
    <source>
        <dbReference type="PROSITE-ProRule" id="PRU00023"/>
    </source>
</evidence>
<dbReference type="SUPFAM" id="SSF53098">
    <property type="entry name" value="Ribonuclease H-like"/>
    <property type="match status" value="1"/>
</dbReference>
<dbReference type="Gene3D" id="1.25.40.20">
    <property type="entry name" value="Ankyrin repeat-containing domain"/>
    <property type="match status" value="1"/>
</dbReference>
<protein>
    <recommendedName>
        <fullName evidence="2">3'-5' exonuclease domain-containing protein</fullName>
    </recommendedName>
</protein>
<dbReference type="PANTHER" id="PTHR47765:SF2">
    <property type="entry name" value="EXONUCLEASE MUT-7 HOMOLOG"/>
    <property type="match status" value="1"/>
</dbReference>
<dbReference type="PANTHER" id="PTHR47765">
    <property type="entry name" value="3'-5' EXONUCLEASE DOMAIN-CONTAINING PROTEIN"/>
    <property type="match status" value="1"/>
</dbReference>
<dbReference type="PROSITE" id="PS50088">
    <property type="entry name" value="ANK_REPEAT"/>
    <property type="match status" value="1"/>
</dbReference>
<comment type="caution">
    <text evidence="3">The sequence shown here is derived from an EMBL/GenBank/DDBJ whole genome shotgun (WGS) entry which is preliminary data.</text>
</comment>
<sequence length="600" mass="62214">MQPTQPISSRELRKAVSQARRCDDESCIALVRACPAASIDGGNANGKTALMLAAQFRPTAAVVEELLRRGANVDTTTRRGHTALIFAAGRGRDATIVTLLHAGASACVRTVTGDTALDMARGRASPEVVALLEHAEATGGPWRSFVDDPDALAAQAEHAKTCAVCRAKLGEAFPDDASNEADRREAALAAETAATSERCRAAEDAASLSRALVLSACAAAAASRPTPVRDASKRVLGPALVDAAARDAPTLLRACADGALGRALPTRDRRPIRLVLEALLGGGAVFEPAALVDFARADPQSYATALELYARGGASEPTCATELWKIALEALGRRLHAGEALGVYGVLAASRRRRKSEGGATVDSLVHARAWGVACLPGGDGLDAIDALAVTLGVGAKYSAAIGAPEPPPVAKSAPVVAYASLPPLEPVPTSSVVWVGDAASLDAAGAAVAAASRVAVDTEWGQSGDDDPAAPPALIQAAVGERVYLVDALTLRRTDALGRFVEGLLYGEGPLLGFAFEHDRVRLEALLPAAAGRPRRLVVDLQRAGHVGLRDACATWLGQRLDKSEQCSDWERRPLSHAQVAYAALDASVLFALHDAMCA</sequence>
<dbReference type="InterPro" id="IPR002110">
    <property type="entry name" value="Ankyrin_rpt"/>
</dbReference>
<dbReference type="InterPro" id="IPR036770">
    <property type="entry name" value="Ankyrin_rpt-contain_sf"/>
</dbReference>
<dbReference type="Pfam" id="PF12796">
    <property type="entry name" value="Ank_2"/>
    <property type="match status" value="1"/>
</dbReference>
<dbReference type="Proteomes" id="UP000789595">
    <property type="component" value="Unassembled WGS sequence"/>
</dbReference>
<dbReference type="InterPro" id="IPR052408">
    <property type="entry name" value="Exonuclease_MUT-7-like"/>
</dbReference>
<organism evidence="3 4">
    <name type="scientific">Pelagomonas calceolata</name>
    <dbReference type="NCBI Taxonomy" id="35677"/>
    <lineage>
        <taxon>Eukaryota</taxon>
        <taxon>Sar</taxon>
        <taxon>Stramenopiles</taxon>
        <taxon>Ochrophyta</taxon>
        <taxon>Pelagophyceae</taxon>
        <taxon>Pelagomonadales</taxon>
        <taxon>Pelagomonadaceae</taxon>
        <taxon>Pelagomonas</taxon>
    </lineage>
</organism>
<evidence type="ECO:0000313" key="3">
    <source>
        <dbReference type="EMBL" id="CAH0364464.1"/>
    </source>
</evidence>
<feature type="repeat" description="ANK" evidence="1">
    <location>
        <begin position="45"/>
        <end position="78"/>
    </location>
</feature>
<reference evidence="3" key="1">
    <citation type="submission" date="2021-11" db="EMBL/GenBank/DDBJ databases">
        <authorList>
            <consortium name="Genoscope - CEA"/>
            <person name="William W."/>
        </authorList>
    </citation>
    <scope>NUCLEOTIDE SEQUENCE</scope>
</reference>
<dbReference type="PROSITE" id="PS50297">
    <property type="entry name" value="ANK_REP_REGION"/>
    <property type="match status" value="1"/>
</dbReference>
<name>A0A8J2WRK4_9STRA</name>
<dbReference type="SMART" id="SM00248">
    <property type="entry name" value="ANK"/>
    <property type="match status" value="2"/>
</dbReference>
<dbReference type="InterPro" id="IPR002562">
    <property type="entry name" value="3'-5'_exonuclease_dom"/>
</dbReference>
<accession>A0A8J2WRK4</accession>
<feature type="domain" description="3'-5' exonuclease" evidence="2">
    <location>
        <begin position="434"/>
        <end position="598"/>
    </location>
</feature>
<keyword evidence="4" id="KW-1185">Reference proteome</keyword>
<evidence type="ECO:0000259" key="2">
    <source>
        <dbReference type="Pfam" id="PF01612"/>
    </source>
</evidence>
<dbReference type="Pfam" id="PF01612">
    <property type="entry name" value="DNA_pol_A_exo1"/>
    <property type="match status" value="1"/>
</dbReference>
<evidence type="ECO:0000313" key="4">
    <source>
        <dbReference type="Proteomes" id="UP000789595"/>
    </source>
</evidence>
<dbReference type="OrthoDB" id="47557at2759"/>
<dbReference type="Gene3D" id="3.30.420.10">
    <property type="entry name" value="Ribonuclease H-like superfamily/Ribonuclease H"/>
    <property type="match status" value="1"/>
</dbReference>
<gene>
    <name evidence="3" type="ORF">PECAL_1P08260</name>
</gene>
<dbReference type="GO" id="GO:0003676">
    <property type="term" value="F:nucleic acid binding"/>
    <property type="evidence" value="ECO:0007669"/>
    <property type="project" value="InterPro"/>
</dbReference>
<dbReference type="GO" id="GO:0006139">
    <property type="term" value="P:nucleobase-containing compound metabolic process"/>
    <property type="evidence" value="ECO:0007669"/>
    <property type="project" value="InterPro"/>
</dbReference>
<dbReference type="AlphaFoldDB" id="A0A8J2WRK4"/>
<dbReference type="SUPFAM" id="SSF48403">
    <property type="entry name" value="Ankyrin repeat"/>
    <property type="match status" value="1"/>
</dbReference>
<dbReference type="InterPro" id="IPR012337">
    <property type="entry name" value="RNaseH-like_sf"/>
</dbReference>
<dbReference type="GO" id="GO:0008408">
    <property type="term" value="F:3'-5' exonuclease activity"/>
    <property type="evidence" value="ECO:0007669"/>
    <property type="project" value="InterPro"/>
</dbReference>
<dbReference type="InterPro" id="IPR036397">
    <property type="entry name" value="RNaseH_sf"/>
</dbReference>
<keyword evidence="1" id="KW-0040">ANK repeat</keyword>